<keyword evidence="2" id="KW-0732">Signal</keyword>
<evidence type="ECO:0000313" key="4">
    <source>
        <dbReference type="Proteomes" id="UP000541610"/>
    </source>
</evidence>
<protein>
    <submittedName>
        <fullName evidence="3">Uncharacterized protein</fullName>
    </submittedName>
</protein>
<feature type="chain" id="PRO_5029845057" evidence="2">
    <location>
        <begin position="20"/>
        <end position="138"/>
    </location>
</feature>
<feature type="region of interest" description="Disordered" evidence="1">
    <location>
        <begin position="116"/>
        <end position="138"/>
    </location>
</feature>
<evidence type="ECO:0000256" key="1">
    <source>
        <dbReference type="SAM" id="MobiDB-lite"/>
    </source>
</evidence>
<accession>A0A7J6NXL3</accession>
<gene>
    <name evidence="3" type="ORF">FOZ60_002553</name>
</gene>
<dbReference type="AlphaFoldDB" id="A0A7J6NXL3"/>
<dbReference type="OrthoDB" id="447097at2759"/>
<dbReference type="Proteomes" id="UP000541610">
    <property type="component" value="Unassembled WGS sequence"/>
</dbReference>
<sequence>MRFAILPLAVVAMAQVALGQDSCPTGDAQCDAEMPGSYCKFYQGNRVCQGTDTPCYCTTTPPPPPSPTPSAGPCPDGDAYCQQQTGDPTSYCKAAYQFGPGGGVCQGSDEPCTCGGGPTSPGPTSAGPTPTMAPTTSR</sequence>
<feature type="compositionally biased region" description="Low complexity" evidence="1">
    <location>
        <begin position="122"/>
        <end position="138"/>
    </location>
</feature>
<comment type="caution">
    <text evidence="3">The sequence shown here is derived from an EMBL/GenBank/DDBJ whole genome shotgun (WGS) entry which is preliminary data.</text>
</comment>
<dbReference type="EMBL" id="JABANP010000146">
    <property type="protein sequence ID" value="KAF4688632.1"/>
    <property type="molecule type" value="Genomic_DNA"/>
</dbReference>
<name>A0A7J6NXL3_PEROL</name>
<evidence type="ECO:0000256" key="2">
    <source>
        <dbReference type="SAM" id="SignalP"/>
    </source>
</evidence>
<organism evidence="3 4">
    <name type="scientific">Perkinsus olseni</name>
    <name type="common">Perkinsus atlanticus</name>
    <dbReference type="NCBI Taxonomy" id="32597"/>
    <lineage>
        <taxon>Eukaryota</taxon>
        <taxon>Sar</taxon>
        <taxon>Alveolata</taxon>
        <taxon>Perkinsozoa</taxon>
        <taxon>Perkinsea</taxon>
        <taxon>Perkinsida</taxon>
        <taxon>Perkinsidae</taxon>
        <taxon>Perkinsus</taxon>
    </lineage>
</organism>
<proteinExistence type="predicted"/>
<evidence type="ECO:0000313" key="3">
    <source>
        <dbReference type="EMBL" id="KAF4688632.1"/>
    </source>
</evidence>
<feature type="signal peptide" evidence="2">
    <location>
        <begin position="1"/>
        <end position="19"/>
    </location>
</feature>
<reference evidence="3 4" key="1">
    <citation type="submission" date="2020-04" db="EMBL/GenBank/DDBJ databases">
        <title>Perkinsus olseni comparative genomics.</title>
        <authorList>
            <person name="Bogema D.R."/>
        </authorList>
    </citation>
    <scope>NUCLEOTIDE SEQUENCE [LARGE SCALE GENOMIC DNA]</scope>
    <source>
        <strain evidence="3">00978-12</strain>
    </source>
</reference>